<dbReference type="OrthoDB" id="128994at2"/>
<sequence length="276" mass="32013">MTANTEPLLRFTNSPLDEFFMGVQFNAIPNFSNGHFGWFWKNYLDHDWTKALDASYLPDAFEHFGQERQWAIPGVSLQAHGGADRLQVISADDERVIQIQNTRFLYNWRKRKLEYPSFVTTYPDFRDKWELFQTFLKDANLGQTTPNQWEICYINSISKGTLWNSPADWSSILPGLLPQDRLAGLVEFENLASEYRYEIPSKRGRIRIAIQHARSVEHDGPEFLKLQLMARGPIVAGMPEWNLDSGLNLGHRVLVETFERISSPEAKSFWGRQEIQ</sequence>
<gene>
    <name evidence="1" type="ordered locus">Sinac_4195</name>
</gene>
<proteinExistence type="predicted"/>
<keyword evidence="2" id="KW-1185">Reference proteome</keyword>
<name>L0DGB2_SINAD</name>
<dbReference type="EMBL" id="CP003364">
    <property type="protein sequence ID" value="AGA28399.1"/>
    <property type="molecule type" value="Genomic_DNA"/>
</dbReference>
<organism evidence="1 2">
    <name type="scientific">Singulisphaera acidiphila (strain ATCC BAA-1392 / DSM 18658 / VKM B-2454 / MOB10)</name>
    <dbReference type="NCBI Taxonomy" id="886293"/>
    <lineage>
        <taxon>Bacteria</taxon>
        <taxon>Pseudomonadati</taxon>
        <taxon>Planctomycetota</taxon>
        <taxon>Planctomycetia</taxon>
        <taxon>Isosphaerales</taxon>
        <taxon>Isosphaeraceae</taxon>
        <taxon>Singulisphaera</taxon>
    </lineage>
</organism>
<dbReference type="KEGG" id="saci:Sinac_4195"/>
<accession>L0DGB2</accession>
<evidence type="ECO:0000313" key="2">
    <source>
        <dbReference type="Proteomes" id="UP000010798"/>
    </source>
</evidence>
<dbReference type="HOGENOM" id="CLU_1096868_0_0_0"/>
<dbReference type="RefSeq" id="WP_015247527.1">
    <property type="nucleotide sequence ID" value="NC_019892.1"/>
</dbReference>
<dbReference type="NCBIfam" id="TIGR04255">
    <property type="entry name" value="sporadTIGR04255"/>
    <property type="match status" value="1"/>
</dbReference>
<protein>
    <recommendedName>
        <fullName evidence="3">TIGR04255 family protein</fullName>
    </recommendedName>
</protein>
<reference evidence="1 2" key="1">
    <citation type="submission" date="2012-02" db="EMBL/GenBank/DDBJ databases">
        <title>Complete sequence of chromosome of Singulisphaera acidiphila DSM 18658.</title>
        <authorList>
            <consortium name="US DOE Joint Genome Institute (JGI-PGF)"/>
            <person name="Lucas S."/>
            <person name="Copeland A."/>
            <person name="Lapidus A."/>
            <person name="Glavina del Rio T."/>
            <person name="Dalin E."/>
            <person name="Tice H."/>
            <person name="Bruce D."/>
            <person name="Goodwin L."/>
            <person name="Pitluck S."/>
            <person name="Peters L."/>
            <person name="Ovchinnikova G."/>
            <person name="Chertkov O."/>
            <person name="Kyrpides N."/>
            <person name="Mavromatis K."/>
            <person name="Ivanova N."/>
            <person name="Brettin T."/>
            <person name="Detter J.C."/>
            <person name="Han C."/>
            <person name="Larimer F."/>
            <person name="Land M."/>
            <person name="Hauser L."/>
            <person name="Markowitz V."/>
            <person name="Cheng J.-F."/>
            <person name="Hugenholtz P."/>
            <person name="Woyke T."/>
            <person name="Wu D."/>
            <person name="Tindall B."/>
            <person name="Pomrenke H."/>
            <person name="Brambilla E."/>
            <person name="Klenk H.-P."/>
            <person name="Eisen J.A."/>
        </authorList>
    </citation>
    <scope>NUCLEOTIDE SEQUENCE [LARGE SCALE GENOMIC DNA]</scope>
    <source>
        <strain evidence="2">ATCC BAA-1392 / DSM 18658 / VKM B-2454 / MOB10</strain>
    </source>
</reference>
<evidence type="ECO:0000313" key="1">
    <source>
        <dbReference type="EMBL" id="AGA28399.1"/>
    </source>
</evidence>
<dbReference type="AlphaFoldDB" id="L0DGB2"/>
<evidence type="ECO:0008006" key="3">
    <source>
        <dbReference type="Google" id="ProtNLM"/>
    </source>
</evidence>
<dbReference type="eggNOG" id="ENOG5030UJ5">
    <property type="taxonomic scope" value="Bacteria"/>
</dbReference>
<dbReference type="Proteomes" id="UP000010798">
    <property type="component" value="Chromosome"/>
</dbReference>
<dbReference type="InterPro" id="IPR026349">
    <property type="entry name" value="CHP04255"/>
</dbReference>
<dbReference type="STRING" id="886293.Sinac_4195"/>